<keyword evidence="2 9" id="KW-0812">Transmembrane</keyword>
<dbReference type="Gene3D" id="2.30.29.30">
    <property type="entry name" value="Pleckstrin-homology domain (PH domain)/Phosphotyrosine-binding domain (PTB)"/>
    <property type="match status" value="1"/>
</dbReference>
<feature type="region of interest" description="Disordered" evidence="8">
    <location>
        <begin position="915"/>
        <end position="969"/>
    </location>
</feature>
<feature type="region of interest" description="Disordered" evidence="8">
    <location>
        <begin position="844"/>
        <end position="886"/>
    </location>
</feature>
<comment type="caution">
    <text evidence="12">The sequence shown here is derived from an EMBL/GenBank/DDBJ whole genome shotgun (WGS) entry which is preliminary data.</text>
</comment>
<feature type="domain" description="VASt" evidence="11">
    <location>
        <begin position="983"/>
        <end position="1154"/>
    </location>
</feature>
<name>A0A1X2H237_SYNRA</name>
<dbReference type="GO" id="GO:0016020">
    <property type="term" value="C:membrane"/>
    <property type="evidence" value="ECO:0007669"/>
    <property type="project" value="UniProtKB-SubCell"/>
</dbReference>
<dbReference type="InterPro" id="IPR011993">
    <property type="entry name" value="PH-like_dom_sf"/>
</dbReference>
<keyword evidence="7" id="KW-0175">Coiled coil</keyword>
<evidence type="ECO:0000256" key="2">
    <source>
        <dbReference type="ARBA" id="ARBA00022692"/>
    </source>
</evidence>
<dbReference type="PANTHER" id="PTHR23180">
    <property type="entry name" value="CENTAURIN/ARF"/>
    <property type="match status" value="1"/>
</dbReference>
<feature type="transmembrane region" description="Helical" evidence="9">
    <location>
        <begin position="1220"/>
        <end position="1239"/>
    </location>
</feature>
<feature type="compositionally biased region" description="Polar residues" evidence="8">
    <location>
        <begin position="846"/>
        <end position="860"/>
    </location>
</feature>
<dbReference type="InterPro" id="IPR045258">
    <property type="entry name" value="ACAP1/2/3-like"/>
</dbReference>
<feature type="coiled-coil region" evidence="7">
    <location>
        <begin position="123"/>
        <end position="150"/>
    </location>
</feature>
<feature type="compositionally biased region" description="Polar residues" evidence="8">
    <location>
        <begin position="644"/>
        <end position="659"/>
    </location>
</feature>
<dbReference type="PROSITE" id="PS50003">
    <property type="entry name" value="PH_DOMAIN"/>
    <property type="match status" value="1"/>
</dbReference>
<keyword evidence="4" id="KW-0862">Zinc</keyword>
<dbReference type="STRING" id="13706.A0A1X2H237"/>
<feature type="compositionally biased region" description="Polar residues" evidence="8">
    <location>
        <begin position="927"/>
        <end position="942"/>
    </location>
</feature>
<evidence type="ECO:0000256" key="4">
    <source>
        <dbReference type="ARBA" id="ARBA00022833"/>
    </source>
</evidence>
<feature type="compositionally biased region" description="Low complexity" evidence="8">
    <location>
        <begin position="484"/>
        <end position="493"/>
    </location>
</feature>
<feature type="compositionally biased region" description="Low complexity" evidence="8">
    <location>
        <begin position="436"/>
        <end position="445"/>
    </location>
</feature>
<keyword evidence="13" id="KW-1185">Reference proteome</keyword>
<dbReference type="PROSITE" id="PS51778">
    <property type="entry name" value="VAST"/>
    <property type="match status" value="1"/>
</dbReference>
<dbReference type="GO" id="GO:0005096">
    <property type="term" value="F:GTPase activator activity"/>
    <property type="evidence" value="ECO:0007669"/>
    <property type="project" value="InterPro"/>
</dbReference>
<keyword evidence="6 9" id="KW-0472">Membrane</keyword>
<evidence type="ECO:0000256" key="5">
    <source>
        <dbReference type="ARBA" id="ARBA00022989"/>
    </source>
</evidence>
<dbReference type="GO" id="GO:0005737">
    <property type="term" value="C:cytoplasm"/>
    <property type="evidence" value="ECO:0007669"/>
    <property type="project" value="InterPro"/>
</dbReference>
<dbReference type="InterPro" id="IPR027267">
    <property type="entry name" value="AH/BAR_dom_sf"/>
</dbReference>
<dbReference type="OMA" id="TKVEWLW"/>
<proteinExistence type="predicted"/>
<feature type="region of interest" description="Disordered" evidence="8">
    <location>
        <begin position="544"/>
        <end position="596"/>
    </location>
</feature>
<dbReference type="InterPro" id="IPR004148">
    <property type="entry name" value="BAR_dom"/>
</dbReference>
<feature type="region of interest" description="Disordered" evidence="8">
    <location>
        <begin position="400"/>
        <end position="449"/>
    </location>
</feature>
<gene>
    <name evidence="12" type="ORF">BCR43DRAFT_558581</name>
</gene>
<evidence type="ECO:0000259" key="11">
    <source>
        <dbReference type="PROSITE" id="PS51778"/>
    </source>
</evidence>
<evidence type="ECO:0000313" key="12">
    <source>
        <dbReference type="EMBL" id="ORY91855.1"/>
    </source>
</evidence>
<feature type="compositionally biased region" description="Low complexity" evidence="8">
    <location>
        <begin position="500"/>
        <end position="525"/>
    </location>
</feature>
<evidence type="ECO:0000256" key="8">
    <source>
        <dbReference type="SAM" id="MobiDB-lite"/>
    </source>
</evidence>
<organism evidence="12 13">
    <name type="scientific">Syncephalastrum racemosum</name>
    <name type="common">Filamentous fungus</name>
    <dbReference type="NCBI Taxonomy" id="13706"/>
    <lineage>
        <taxon>Eukaryota</taxon>
        <taxon>Fungi</taxon>
        <taxon>Fungi incertae sedis</taxon>
        <taxon>Mucoromycota</taxon>
        <taxon>Mucoromycotina</taxon>
        <taxon>Mucoromycetes</taxon>
        <taxon>Mucorales</taxon>
        <taxon>Syncephalastraceae</taxon>
        <taxon>Syncephalastrum</taxon>
    </lineage>
</organism>
<keyword evidence="5 9" id="KW-1133">Transmembrane helix</keyword>
<feature type="domain" description="PH" evidence="10">
    <location>
        <begin position="295"/>
        <end position="391"/>
    </location>
</feature>
<dbReference type="Proteomes" id="UP000242180">
    <property type="component" value="Unassembled WGS sequence"/>
</dbReference>
<evidence type="ECO:0000256" key="1">
    <source>
        <dbReference type="ARBA" id="ARBA00004370"/>
    </source>
</evidence>
<evidence type="ECO:0000256" key="3">
    <source>
        <dbReference type="ARBA" id="ARBA00022723"/>
    </source>
</evidence>
<dbReference type="Gene3D" id="1.20.1270.60">
    <property type="entry name" value="Arfaptin homology (AH) domain/BAR domain"/>
    <property type="match status" value="1"/>
</dbReference>
<evidence type="ECO:0000313" key="13">
    <source>
        <dbReference type="Proteomes" id="UP000242180"/>
    </source>
</evidence>
<reference evidence="12 13" key="1">
    <citation type="submission" date="2016-07" db="EMBL/GenBank/DDBJ databases">
        <title>Pervasive Adenine N6-methylation of Active Genes in Fungi.</title>
        <authorList>
            <consortium name="DOE Joint Genome Institute"/>
            <person name="Mondo S.J."/>
            <person name="Dannebaum R.O."/>
            <person name="Kuo R.C."/>
            <person name="Labutti K."/>
            <person name="Haridas S."/>
            <person name="Kuo A."/>
            <person name="Salamov A."/>
            <person name="Ahrendt S.R."/>
            <person name="Lipzen A."/>
            <person name="Sullivan W."/>
            <person name="Andreopoulos W.B."/>
            <person name="Clum A."/>
            <person name="Lindquist E."/>
            <person name="Daum C."/>
            <person name="Ramamoorthy G.K."/>
            <person name="Gryganskyi A."/>
            <person name="Culley D."/>
            <person name="Magnuson J.K."/>
            <person name="James T.Y."/>
            <person name="O'Malley M.A."/>
            <person name="Stajich J.E."/>
            <person name="Spatafora J.W."/>
            <person name="Visel A."/>
            <person name="Grigoriev I.V."/>
        </authorList>
    </citation>
    <scope>NUCLEOTIDE SEQUENCE [LARGE SCALE GENOMIC DNA]</scope>
    <source>
        <strain evidence="12 13">NRRL 2496</strain>
    </source>
</reference>
<evidence type="ECO:0000259" key="10">
    <source>
        <dbReference type="PROSITE" id="PS50003"/>
    </source>
</evidence>
<dbReference type="Pfam" id="PF00169">
    <property type="entry name" value="PH"/>
    <property type="match status" value="1"/>
</dbReference>
<feature type="region of interest" description="Disordered" evidence="8">
    <location>
        <begin position="484"/>
        <end position="526"/>
    </location>
</feature>
<feature type="region of interest" description="Disordered" evidence="8">
    <location>
        <begin position="631"/>
        <end position="659"/>
    </location>
</feature>
<sequence>MQSNQPPLITLHDAITDSPVYRANVLHFDEQLDHLEKWLETFSRHLKRYTEKLSRFNLETNDVCKKAIPVGVDDTLIDPNFTGAVIRSFSDALQTSLAFKTKLVSDLEDNFLQPLTQNVKAHLKEFKDFRKQHEKALDRYEAQLLRYTSQSKAKEASAVREEAFRLHEARKFYAQMSGQHVVRILQFRSLLEHCLVESFTSATLAHLHDFDGCKHIWQRLDASLASWKQWLVEDRTTCDYQLHRLQAARKRLESEYVDQTRPLRDLERYSASTATPNSNRQSLDFSGLSMDQEQQATKWGYLFTRVSRSWVRKWFFLSDGNFGSCQINKVKGAVSVENCVSVLLCDIKPATDADRRFCFEVVCAQHPPFFLQAETEEEMKAWISAFGKAKRSLIELKSSSSIAESSDPESPRPTGMPLGMSIKSQSTSVLDKASDSNKSPSSGPSLLQNNSHSMVMLSTLPDDNSVSLASSTSLTPHLVFEAAKAQMPHQQAQPQPPMSPTASQSISATMTAPASPTPATAAAAPNGQSSWGFPWMLVPNMLSSSTAEDSEHPPPSPMSPTVSIAPLPTTDSEGHPVVWPTRPDDAHTPKSDLAGYTPELEMRNRELRHLFGGVSNDEMVLDAFICSLKKKPTHPPPSEELDNQSDSQPSLSPTTPTVNTFANLDQDLSEHLAGPIQSPASDFGYSYTGRAFVTQETFWFYSCVLMTCVNTVAVRLTDIKGIRLIRDQSSVGSSVTRDGKPTNVVLAIDLVEANSEPIVLTTLLDQVDVVVERLRLAIDNAKSEHPMPLQTMYDVIRNMSAALSNRNQKTEAITTIMKQPPTKVQSTPDLHKVAAQAAVAAAAAGSANSTPEPSRSSSDVVRQEPPQEKKKRKGRKSSGANKPVPKSGALAAAVMAATVAGGSGFFDASKIARMEEAQKQQQHQQQSVSETSDITTGTNPSTVEADEEEDSGGSGLQKDIADELPPDFKVPSGPCSCDCGDHLDKVEAQVELPISAKRLYEMLFSDDKMPGIWETKTIAGGGKNLKINRWETVDGKQQRLLHYILPVNNPMVKLKEADVVETQIVHKREEHLRYVVQISTKMASLPYADAFIPSVKYCIMWVSKSRCKLICSMGVKFIKSVLVKGMISKAAMKGMGESINQFIPILEDELQKTSKSSSQASTESLDRVGTLRRQAVIKRAPTTRVQASGKDSQSWLDHPVLNALFPAYETGRDLILDMPLYAGAAVSAFILLWFFVSLMRSPIQQNPAELVSTKNTVVSRAVYLRDLREGILEPSSYKPVYVNTESFQLFLATTNRTTDDTYNHQWHHPRHHRMAIDLLLSRERVAMLRHDMLVIFQLLNEVDAQLIENEYINWLLDTRLHCRSPNQAIPANYCEQVGSQLNTLFA</sequence>
<dbReference type="GO" id="GO:0046872">
    <property type="term" value="F:metal ion binding"/>
    <property type="evidence" value="ECO:0007669"/>
    <property type="project" value="UniProtKB-KW"/>
</dbReference>
<dbReference type="Pfam" id="PF16746">
    <property type="entry name" value="BAR_3"/>
    <property type="match status" value="1"/>
</dbReference>
<dbReference type="EMBL" id="MCGN01000010">
    <property type="protein sequence ID" value="ORY91855.1"/>
    <property type="molecule type" value="Genomic_DNA"/>
</dbReference>
<evidence type="ECO:0000256" key="7">
    <source>
        <dbReference type="SAM" id="Coils"/>
    </source>
</evidence>
<accession>A0A1X2H237</accession>
<dbReference type="SUPFAM" id="SSF103657">
    <property type="entry name" value="BAR/IMD domain-like"/>
    <property type="match status" value="1"/>
</dbReference>
<dbReference type="InParanoid" id="A0A1X2H237"/>
<dbReference type="OrthoDB" id="10070851at2759"/>
<evidence type="ECO:0000256" key="6">
    <source>
        <dbReference type="ARBA" id="ARBA00023136"/>
    </source>
</evidence>
<keyword evidence="3" id="KW-0479">Metal-binding</keyword>
<dbReference type="SUPFAM" id="SSF50729">
    <property type="entry name" value="PH domain-like"/>
    <property type="match status" value="1"/>
</dbReference>
<dbReference type="PANTHER" id="PTHR23180:SF160">
    <property type="entry name" value="ADP-RIBOSYLATION FACTOR GTPASE-ACTIVATING PROTEIN EFFECTOR PROTEIN 1"/>
    <property type="match status" value="1"/>
</dbReference>
<dbReference type="Pfam" id="PF16016">
    <property type="entry name" value="VASt"/>
    <property type="match status" value="1"/>
</dbReference>
<dbReference type="InterPro" id="IPR031968">
    <property type="entry name" value="VASt"/>
</dbReference>
<evidence type="ECO:0000256" key="9">
    <source>
        <dbReference type="SAM" id="Phobius"/>
    </source>
</evidence>
<dbReference type="SMART" id="SM00233">
    <property type="entry name" value="PH"/>
    <property type="match status" value="1"/>
</dbReference>
<comment type="subcellular location">
    <subcellularLocation>
        <location evidence="1">Membrane</location>
    </subcellularLocation>
</comment>
<dbReference type="InterPro" id="IPR001849">
    <property type="entry name" value="PH_domain"/>
</dbReference>
<protein>
    <submittedName>
        <fullName evidence="12">Uncharacterized protein</fullName>
    </submittedName>
</protein>